<feature type="transmembrane region" description="Helical" evidence="4">
    <location>
        <begin position="279"/>
        <end position="302"/>
    </location>
</feature>
<dbReference type="InterPro" id="IPR036055">
    <property type="entry name" value="LDL_receptor-like_sf"/>
</dbReference>
<dbReference type="PROSITE" id="PS50068">
    <property type="entry name" value="LDLRA_2"/>
    <property type="match status" value="1"/>
</dbReference>
<keyword evidence="4" id="KW-0812">Transmembrane</keyword>
<dbReference type="AlphaFoldDB" id="A0A8J9Z4I1"/>
<evidence type="ECO:0000256" key="2">
    <source>
        <dbReference type="PROSITE-ProRule" id="PRU00124"/>
    </source>
</evidence>
<evidence type="ECO:0000256" key="4">
    <source>
        <dbReference type="SAM" id="Phobius"/>
    </source>
</evidence>
<dbReference type="Pfam" id="PF00431">
    <property type="entry name" value="CUB"/>
    <property type="match status" value="1"/>
</dbReference>
<proteinExistence type="predicted"/>
<dbReference type="InterPro" id="IPR035914">
    <property type="entry name" value="Sperma_CUB_dom_sf"/>
</dbReference>
<dbReference type="InterPro" id="IPR002172">
    <property type="entry name" value="LDrepeatLR_classA_rpt"/>
</dbReference>
<name>A0A8J9Z4I1_BRALA</name>
<feature type="region of interest" description="Disordered" evidence="3">
    <location>
        <begin position="240"/>
        <end position="276"/>
    </location>
</feature>
<keyword evidence="5" id="KW-0732">Signal</keyword>
<evidence type="ECO:0000259" key="6">
    <source>
        <dbReference type="PROSITE" id="PS01180"/>
    </source>
</evidence>
<dbReference type="OrthoDB" id="10035098at2759"/>
<dbReference type="CDD" id="cd00112">
    <property type="entry name" value="LDLa"/>
    <property type="match status" value="1"/>
</dbReference>
<protein>
    <submittedName>
        <fullName evidence="7">Hypp7808 protein</fullName>
    </submittedName>
</protein>
<keyword evidence="4" id="KW-0472">Membrane</keyword>
<dbReference type="SMART" id="SM00042">
    <property type="entry name" value="CUB"/>
    <property type="match status" value="1"/>
</dbReference>
<organism evidence="7 8">
    <name type="scientific">Branchiostoma lanceolatum</name>
    <name type="common">Common lancelet</name>
    <name type="synonym">Amphioxus lanceolatum</name>
    <dbReference type="NCBI Taxonomy" id="7740"/>
    <lineage>
        <taxon>Eukaryota</taxon>
        <taxon>Metazoa</taxon>
        <taxon>Chordata</taxon>
        <taxon>Cephalochordata</taxon>
        <taxon>Leptocardii</taxon>
        <taxon>Amphioxiformes</taxon>
        <taxon>Branchiostomatidae</taxon>
        <taxon>Branchiostoma</taxon>
    </lineage>
</organism>
<dbReference type="SUPFAM" id="SSF57424">
    <property type="entry name" value="LDL receptor-like module"/>
    <property type="match status" value="1"/>
</dbReference>
<evidence type="ECO:0000256" key="5">
    <source>
        <dbReference type="SAM" id="SignalP"/>
    </source>
</evidence>
<keyword evidence="1 2" id="KW-1015">Disulfide bond</keyword>
<feature type="disulfide bond" evidence="2">
    <location>
        <begin position="155"/>
        <end position="167"/>
    </location>
</feature>
<feature type="chain" id="PRO_5035472399" evidence="5">
    <location>
        <begin position="16"/>
        <end position="316"/>
    </location>
</feature>
<dbReference type="Proteomes" id="UP000838412">
    <property type="component" value="Chromosome 15"/>
</dbReference>
<gene>
    <name evidence="7" type="primary">Hypp7808</name>
    <name evidence="7" type="ORF">BLAG_LOCUS8816</name>
</gene>
<evidence type="ECO:0000313" key="7">
    <source>
        <dbReference type="EMBL" id="CAH1247010.1"/>
    </source>
</evidence>
<sequence length="316" mass="33879">MLLSLFLIFVPFIERTTFSAGLPSYNLDIFVCRTDAILSVEAPSGYVMFDYSASKDCSLQIQVPRGNLGSRFLFNFESLRVGTREEEGCGQEELRIYNGPTASGGSYLSVCGESQEQVLSTGNTVTFRLVAQGDVQEGRFIILYTIVHEAVNGECPQHSYRCLDAGCLSQDVYGDGNCNCPDGSDESDTDICGTIQAALPRAPSSGWTQYQQVLNTPTLSSDAFNGDATIPAVLDDAHDDKESTQLDQHRNETSGAKEKEAPPGESSPPLPEPNPVSPIAAAVGGCLAAGSVAAVALILWWLKFKLKSQSRVGSSV</sequence>
<feature type="disulfide bond" evidence="2">
    <location>
        <begin position="162"/>
        <end position="180"/>
    </location>
</feature>
<keyword evidence="8" id="KW-1185">Reference proteome</keyword>
<dbReference type="InterPro" id="IPR000859">
    <property type="entry name" value="CUB_dom"/>
</dbReference>
<feature type="compositionally biased region" description="Basic and acidic residues" evidence="3">
    <location>
        <begin position="240"/>
        <end position="262"/>
    </location>
</feature>
<evidence type="ECO:0000313" key="8">
    <source>
        <dbReference type="Proteomes" id="UP000838412"/>
    </source>
</evidence>
<dbReference type="CDD" id="cd00041">
    <property type="entry name" value="CUB"/>
    <property type="match status" value="1"/>
</dbReference>
<dbReference type="Gene3D" id="2.60.120.290">
    <property type="entry name" value="Spermadhesin, CUB domain"/>
    <property type="match status" value="1"/>
</dbReference>
<dbReference type="SUPFAM" id="SSF49854">
    <property type="entry name" value="Spermadhesin, CUB domain"/>
    <property type="match status" value="1"/>
</dbReference>
<evidence type="ECO:0000256" key="3">
    <source>
        <dbReference type="SAM" id="MobiDB-lite"/>
    </source>
</evidence>
<evidence type="ECO:0000256" key="1">
    <source>
        <dbReference type="ARBA" id="ARBA00023157"/>
    </source>
</evidence>
<feature type="compositionally biased region" description="Pro residues" evidence="3">
    <location>
        <begin position="265"/>
        <end position="276"/>
    </location>
</feature>
<feature type="domain" description="CUB" evidence="6">
    <location>
        <begin position="45"/>
        <end position="147"/>
    </location>
</feature>
<dbReference type="EMBL" id="OV696700">
    <property type="protein sequence ID" value="CAH1247010.1"/>
    <property type="molecule type" value="Genomic_DNA"/>
</dbReference>
<reference evidence="7" key="1">
    <citation type="submission" date="2022-01" db="EMBL/GenBank/DDBJ databases">
        <authorList>
            <person name="Braso-Vives M."/>
        </authorList>
    </citation>
    <scope>NUCLEOTIDE SEQUENCE</scope>
</reference>
<dbReference type="PANTHER" id="PTHR24652">
    <property type="entry name" value="LOW-DENSITY LIPOPROTEIN RECEPTOR CLASS A DOMAIN-CONTAINING PROTEIN 2"/>
    <property type="match status" value="1"/>
</dbReference>
<dbReference type="PROSITE" id="PS01180">
    <property type="entry name" value="CUB"/>
    <property type="match status" value="1"/>
</dbReference>
<accession>A0A8J9Z4I1</accession>
<comment type="caution">
    <text evidence="2">Lacks conserved residue(s) required for the propagation of feature annotation.</text>
</comment>
<dbReference type="InterPro" id="IPR042333">
    <property type="entry name" value="LRAD2/Mig-13-like"/>
</dbReference>
<feature type="signal peptide" evidence="5">
    <location>
        <begin position="1"/>
        <end position="15"/>
    </location>
</feature>
<keyword evidence="4" id="KW-1133">Transmembrane helix</keyword>